<dbReference type="AlphaFoldDB" id="A0AAE3XEB7"/>
<proteinExistence type="predicted"/>
<evidence type="ECO:0000313" key="3">
    <source>
        <dbReference type="EMBL" id="MDR6218927.1"/>
    </source>
</evidence>
<gene>
    <name evidence="3" type="ORF">J2Y00_002524</name>
</gene>
<dbReference type="Pfam" id="PF09851">
    <property type="entry name" value="SHOCT"/>
    <property type="match status" value="1"/>
</dbReference>
<name>A0AAE3XEB7_9DEIO</name>
<reference evidence="3" key="1">
    <citation type="submission" date="2023-07" db="EMBL/GenBank/DDBJ databases">
        <title>Sorghum-associated microbial communities from plants grown in Nebraska, USA.</title>
        <authorList>
            <person name="Schachtman D."/>
        </authorList>
    </citation>
    <scope>NUCLEOTIDE SEQUENCE</scope>
    <source>
        <strain evidence="3">BE330</strain>
    </source>
</reference>
<organism evidence="3 4">
    <name type="scientific">Deinococcus soli</name>
    <name type="common">ex Cha et al. 2016</name>
    <dbReference type="NCBI Taxonomy" id="1309411"/>
    <lineage>
        <taxon>Bacteria</taxon>
        <taxon>Thermotogati</taxon>
        <taxon>Deinococcota</taxon>
        <taxon>Deinococci</taxon>
        <taxon>Deinococcales</taxon>
        <taxon>Deinococcaceae</taxon>
        <taxon>Deinococcus</taxon>
    </lineage>
</organism>
<evidence type="ECO:0000256" key="1">
    <source>
        <dbReference type="SAM" id="Phobius"/>
    </source>
</evidence>
<evidence type="ECO:0000259" key="2">
    <source>
        <dbReference type="Pfam" id="PF09851"/>
    </source>
</evidence>
<evidence type="ECO:0000313" key="4">
    <source>
        <dbReference type="Proteomes" id="UP001185331"/>
    </source>
</evidence>
<keyword evidence="1" id="KW-0812">Transmembrane</keyword>
<dbReference type="RefSeq" id="WP_309853764.1">
    <property type="nucleotide sequence ID" value="NZ_JAVDQJ010000004.1"/>
</dbReference>
<keyword evidence="1" id="KW-0472">Membrane</keyword>
<feature type="domain" description="SHOCT" evidence="2">
    <location>
        <begin position="85"/>
        <end position="110"/>
    </location>
</feature>
<accession>A0AAE3XEB7</accession>
<dbReference type="InterPro" id="IPR018649">
    <property type="entry name" value="SHOCT"/>
</dbReference>
<dbReference type="Proteomes" id="UP001185331">
    <property type="component" value="Unassembled WGS sequence"/>
</dbReference>
<feature type="transmembrane region" description="Helical" evidence="1">
    <location>
        <begin position="6"/>
        <end position="27"/>
    </location>
</feature>
<dbReference type="EMBL" id="JAVDQK010000005">
    <property type="protein sequence ID" value="MDR6218927.1"/>
    <property type="molecule type" value="Genomic_DNA"/>
</dbReference>
<sequence>MDDAIVMGLIFGGVAGLIVGAAPMVYGMTRQRPALAFGGFAACAVSGAVLGLLLAVPVAGVFCYLISKSAAPTLGSPQHANLDARIAELARLHDEGHLSDEEYARAKAKLIGA</sequence>
<comment type="caution">
    <text evidence="3">The sequence shown here is derived from an EMBL/GenBank/DDBJ whole genome shotgun (WGS) entry which is preliminary data.</text>
</comment>
<keyword evidence="1" id="KW-1133">Transmembrane helix</keyword>
<protein>
    <submittedName>
        <fullName evidence="3">Cytochrome b561</fullName>
    </submittedName>
</protein>
<feature type="transmembrane region" description="Helical" evidence="1">
    <location>
        <begin position="34"/>
        <end position="67"/>
    </location>
</feature>